<keyword evidence="11" id="KW-1185">Reference proteome</keyword>
<evidence type="ECO:0000256" key="5">
    <source>
        <dbReference type="ARBA" id="ARBA00023004"/>
    </source>
</evidence>
<evidence type="ECO:0000256" key="3">
    <source>
        <dbReference type="ARBA" id="ARBA00022964"/>
    </source>
</evidence>
<keyword evidence="3 8" id="KW-0223">Dioxygenase</keyword>
<reference evidence="9 11" key="2">
    <citation type="journal article" date="2019" name="Microb. Pathog.">
        <title>Comparison of VITEK 2, MALDI-TOF MS, 16S rRNA gene sequencing, and whole-genome sequencing for identification of Roseomonas mucosa.</title>
        <authorList>
            <person name="Rudolph W.W."/>
            <person name="Gunzer F."/>
            <person name="Trauth M."/>
            <person name="Bunk B."/>
            <person name="Bigge R."/>
            <person name="Schrottner P."/>
        </authorList>
    </citation>
    <scope>NUCLEOTIDE SEQUENCE [LARGE SCALE GENOMIC DNA]</scope>
    <source>
        <strain evidence="9 11">DSM 103800</strain>
    </source>
</reference>
<evidence type="ECO:0000313" key="11">
    <source>
        <dbReference type="Proteomes" id="UP001258945"/>
    </source>
</evidence>
<proteinExistence type="inferred from homology"/>
<comment type="similarity">
    <text evidence="1">Belongs to the cysteine dioxygenase family.</text>
</comment>
<sequence length="172" mass="18477">MFIAQTRTALDRLLAEIALAARAPLGSRPAAVAEVLGEAMADPQLLLGRHLPGRAEGYTRHLLQADPAGEYAVVALVWRPGQMSPVHAHRTWCALGIHGGVLTESFYALEENGDPVPAATHLRRPGETSHGPADPKLVHRLANLGCREALSIHVYGVSFDRFGDGVNLVYAH</sequence>
<dbReference type="STRING" id="257708.RGI145_00450"/>
<dbReference type="eggNOG" id="COG5553">
    <property type="taxonomic scope" value="Bacteria"/>
</dbReference>
<name>A0A1L7AAK6_9PROT</name>
<dbReference type="KEGG" id="rgi:RGI145_00450"/>
<evidence type="ECO:0000313" key="10">
    <source>
        <dbReference type="Proteomes" id="UP000185494"/>
    </source>
</evidence>
<dbReference type="GO" id="GO:0017172">
    <property type="term" value="F:cysteine dioxygenase activity"/>
    <property type="evidence" value="ECO:0007669"/>
    <property type="project" value="TreeGrafter"/>
</dbReference>
<reference evidence="9" key="3">
    <citation type="submission" date="2023-09" db="EMBL/GenBank/DDBJ databases">
        <authorList>
            <person name="Schober I."/>
            <person name="Bunk B."/>
        </authorList>
    </citation>
    <scope>NUCLEOTIDE SEQUENCE</scope>
    <source>
        <strain evidence="9">DSM 103800</strain>
    </source>
</reference>
<gene>
    <name evidence="8" type="ORF">RGI145_00450</name>
    <name evidence="9" type="ORF">RQ831_11650</name>
</gene>
<keyword evidence="6" id="KW-0883">Thioether bond</keyword>
<keyword evidence="2 7" id="KW-0479">Metal-binding</keyword>
<evidence type="ECO:0000313" key="8">
    <source>
        <dbReference type="EMBL" id="APT55818.1"/>
    </source>
</evidence>
<keyword evidence="5 7" id="KW-0408">Iron</keyword>
<evidence type="ECO:0000256" key="4">
    <source>
        <dbReference type="ARBA" id="ARBA00023002"/>
    </source>
</evidence>
<dbReference type="EMBL" id="CP015583">
    <property type="protein sequence ID" value="APT55818.1"/>
    <property type="molecule type" value="Genomic_DNA"/>
</dbReference>
<dbReference type="GO" id="GO:0008198">
    <property type="term" value="F:ferrous iron binding"/>
    <property type="evidence" value="ECO:0007669"/>
    <property type="project" value="TreeGrafter"/>
</dbReference>
<dbReference type="InterPro" id="IPR014710">
    <property type="entry name" value="RmlC-like_jellyroll"/>
</dbReference>
<reference evidence="8 10" key="1">
    <citation type="submission" date="2016-05" db="EMBL/GenBank/DDBJ databases">
        <title>Complete Genome and Methylome Analysis of Psychrotrophic Bacterial Isolates from Antarctic Lake Untersee.</title>
        <authorList>
            <person name="Fomenkov A."/>
            <person name="Akimov V.N."/>
            <person name="Vasilyeva L.V."/>
            <person name="Andersen D."/>
            <person name="Vincze T."/>
            <person name="Roberts R.J."/>
        </authorList>
    </citation>
    <scope>NUCLEOTIDE SEQUENCE [LARGE SCALE GENOMIC DNA]</scope>
    <source>
        <strain evidence="8 10">U14-5</strain>
    </source>
</reference>
<keyword evidence="4" id="KW-0560">Oxidoreductase</keyword>
<evidence type="ECO:0000256" key="6">
    <source>
        <dbReference type="PIRSR" id="PIRSR610300-50"/>
    </source>
</evidence>
<dbReference type="InterPro" id="IPR010300">
    <property type="entry name" value="CDO_1"/>
</dbReference>
<dbReference type="AlphaFoldDB" id="A0A1L7AAK6"/>
<dbReference type="Proteomes" id="UP001258945">
    <property type="component" value="Unassembled WGS sequence"/>
</dbReference>
<organism evidence="8 10">
    <name type="scientific">Roseomonas gilardii</name>
    <dbReference type="NCBI Taxonomy" id="257708"/>
    <lineage>
        <taxon>Bacteria</taxon>
        <taxon>Pseudomonadati</taxon>
        <taxon>Pseudomonadota</taxon>
        <taxon>Alphaproteobacteria</taxon>
        <taxon>Acetobacterales</taxon>
        <taxon>Roseomonadaceae</taxon>
        <taxon>Roseomonas</taxon>
    </lineage>
</organism>
<dbReference type="Proteomes" id="UP000185494">
    <property type="component" value="Chromosome 1"/>
</dbReference>
<accession>A0A1L7AAK6</accession>
<evidence type="ECO:0000256" key="2">
    <source>
        <dbReference type="ARBA" id="ARBA00022723"/>
    </source>
</evidence>
<dbReference type="CDD" id="cd10548">
    <property type="entry name" value="cupin_CDO"/>
    <property type="match status" value="1"/>
</dbReference>
<dbReference type="PANTHER" id="PTHR12918">
    <property type="entry name" value="CYSTEINE DIOXYGENASE"/>
    <property type="match status" value="1"/>
</dbReference>
<feature type="cross-link" description="3'-(S-cysteinyl)-tyrosine (Cys-Tyr)" evidence="6">
    <location>
        <begin position="93"/>
        <end position="155"/>
    </location>
</feature>
<dbReference type="EMBL" id="JAVVDO010000017">
    <property type="protein sequence ID" value="MDT8331711.1"/>
    <property type="molecule type" value="Genomic_DNA"/>
</dbReference>
<evidence type="ECO:0000256" key="7">
    <source>
        <dbReference type="PIRSR" id="PIRSR610300-51"/>
    </source>
</evidence>
<dbReference type="RefSeq" id="WP_075796789.1">
    <property type="nucleotide sequence ID" value="NZ_CP015583.1"/>
</dbReference>
<dbReference type="SUPFAM" id="SSF51182">
    <property type="entry name" value="RmlC-like cupins"/>
    <property type="match status" value="1"/>
</dbReference>
<dbReference type="InterPro" id="IPR011051">
    <property type="entry name" value="RmlC_Cupin_sf"/>
</dbReference>
<dbReference type="Gene3D" id="2.60.120.10">
    <property type="entry name" value="Jelly Rolls"/>
    <property type="match status" value="1"/>
</dbReference>
<protein>
    <submittedName>
        <fullName evidence="8 9">Cysteine dioxygenase</fullName>
    </submittedName>
</protein>
<evidence type="ECO:0000313" key="9">
    <source>
        <dbReference type="EMBL" id="MDT8331711.1"/>
    </source>
</evidence>
<dbReference type="Pfam" id="PF05995">
    <property type="entry name" value="CDO_I"/>
    <property type="match status" value="1"/>
</dbReference>
<feature type="binding site" evidence="7">
    <location>
        <position position="89"/>
    </location>
    <ligand>
        <name>Fe cation</name>
        <dbReference type="ChEBI" id="CHEBI:24875"/>
        <note>catalytic</note>
    </ligand>
</feature>
<dbReference type="GO" id="GO:0019448">
    <property type="term" value="P:L-cysteine catabolic process"/>
    <property type="evidence" value="ECO:0007669"/>
    <property type="project" value="TreeGrafter"/>
</dbReference>
<evidence type="ECO:0000256" key="1">
    <source>
        <dbReference type="ARBA" id="ARBA00006622"/>
    </source>
</evidence>
<feature type="binding site" evidence="7">
    <location>
        <position position="139"/>
    </location>
    <ligand>
        <name>Fe cation</name>
        <dbReference type="ChEBI" id="CHEBI:24875"/>
        <note>catalytic</note>
    </ligand>
</feature>
<dbReference type="PANTHER" id="PTHR12918:SF1">
    <property type="entry name" value="CYSTEINE DIOXYGENASE TYPE 1"/>
    <property type="match status" value="1"/>
</dbReference>
<feature type="binding site" evidence="7">
    <location>
        <position position="87"/>
    </location>
    <ligand>
        <name>Fe cation</name>
        <dbReference type="ChEBI" id="CHEBI:24875"/>
        <note>catalytic</note>
    </ligand>
</feature>